<dbReference type="InterPro" id="IPR011050">
    <property type="entry name" value="Pectin_lyase_fold/virulence"/>
</dbReference>
<dbReference type="Proteomes" id="UP001249945">
    <property type="component" value="Unassembled WGS sequence"/>
</dbReference>
<reference evidence="1" key="1">
    <citation type="submission" date="2022-04" db="EMBL/GenBank/DDBJ databases">
        <title>Draft genome sequences of lactic acid bacteria (LAB) strains involved in meat spoilage.</title>
        <authorList>
            <person name="Palevich N."/>
        </authorList>
    </citation>
    <scope>NUCLEOTIDE SEQUENCE</scope>
    <source>
        <strain evidence="1">9-14</strain>
    </source>
</reference>
<evidence type="ECO:0008006" key="3">
    <source>
        <dbReference type="Google" id="ProtNLM"/>
    </source>
</evidence>
<comment type="caution">
    <text evidence="1">The sequence shown here is derived from an EMBL/GenBank/DDBJ whole genome shotgun (WGS) entry which is preliminary data.</text>
</comment>
<name>A0AAW8RG50_CARDV</name>
<proteinExistence type="predicted"/>
<dbReference type="InterPro" id="IPR012334">
    <property type="entry name" value="Pectin_lyas_fold"/>
</dbReference>
<evidence type="ECO:0000313" key="2">
    <source>
        <dbReference type="Proteomes" id="UP001249945"/>
    </source>
</evidence>
<gene>
    <name evidence="1" type="ORF">MX635_13710</name>
</gene>
<organism evidence="1 2">
    <name type="scientific">Carnobacterium divergens</name>
    <name type="common">Lactobacillus divergens</name>
    <dbReference type="NCBI Taxonomy" id="2748"/>
    <lineage>
        <taxon>Bacteria</taxon>
        <taxon>Bacillati</taxon>
        <taxon>Bacillota</taxon>
        <taxon>Bacilli</taxon>
        <taxon>Lactobacillales</taxon>
        <taxon>Carnobacteriaceae</taxon>
        <taxon>Carnobacterium</taxon>
    </lineage>
</organism>
<protein>
    <recommendedName>
        <fullName evidence="3">Right handed beta helix domain-containing protein</fullName>
    </recommendedName>
</protein>
<dbReference type="EMBL" id="JALRMR010000028">
    <property type="protein sequence ID" value="MDT1975459.1"/>
    <property type="molecule type" value="Genomic_DNA"/>
</dbReference>
<dbReference type="SUPFAM" id="SSF51126">
    <property type="entry name" value="Pectin lyase-like"/>
    <property type="match status" value="1"/>
</dbReference>
<sequence>MPNVIYEEIEPLIRLAGKGKLKLKSKEEIIYIVTRPIKNVACSLQGEVDLNGDPLSEIQCHFDGVGDDYTPYMMEYENVSILSIKNISFNLMNRGRGSVSVSLGQYLAVENCEFSNYSLKFGHYKTDSNLLFVSCTSVLIKNNYFHDNEGQSNEDRQLNRCISIHDRDGKNPISNGFFIKNNRFIRVNQGIVIQSNSMSICQCNNNYFENLVDNALYLLYIEKIEIRWNQFKDLFDEAIVISGYLKDGKTKGTFDIQHNQAMNTKVKFLGINGSLEQIFFCNNKITNKYEFPEQKNRPAAIAWRNNALEATVDFFVVENNQFDLDTSPANYDVFPFGRTTVLLFRKNSITIEKLSRYQKLFALEDKEKRKIKYVEFSDNVINSRKEGEISLDSQFLREMYPLTPINHLVIKDFLFVGTFPNVQPYKTW</sequence>
<accession>A0AAW8RG50</accession>
<dbReference type="Gene3D" id="2.160.20.10">
    <property type="entry name" value="Single-stranded right-handed beta-helix, Pectin lyase-like"/>
    <property type="match status" value="1"/>
</dbReference>
<evidence type="ECO:0000313" key="1">
    <source>
        <dbReference type="EMBL" id="MDT1975459.1"/>
    </source>
</evidence>
<dbReference type="AlphaFoldDB" id="A0AAW8RG50"/>
<dbReference type="RefSeq" id="WP_311781067.1">
    <property type="nucleotide sequence ID" value="NZ_JALRMQ010000008.1"/>
</dbReference>